<evidence type="ECO:0000313" key="6">
    <source>
        <dbReference type="EMBL" id="OAA33237.1"/>
    </source>
</evidence>
<proteinExistence type="inferred from homology"/>
<accession>A0A166V3L7</accession>
<dbReference type="GO" id="GO:0005762">
    <property type="term" value="C:mitochondrial large ribosomal subunit"/>
    <property type="evidence" value="ECO:0007669"/>
    <property type="project" value="EnsemblFungi"/>
</dbReference>
<dbReference type="NCBIfam" id="TIGR00059">
    <property type="entry name" value="L17"/>
    <property type="match status" value="1"/>
</dbReference>
<dbReference type="PANTHER" id="PTHR14413">
    <property type="entry name" value="RIBOSOMAL PROTEIN L17"/>
    <property type="match status" value="1"/>
</dbReference>
<evidence type="ECO:0000256" key="4">
    <source>
        <dbReference type="RuleBase" id="RU000660"/>
    </source>
</evidence>
<evidence type="ECO:0000256" key="2">
    <source>
        <dbReference type="ARBA" id="ARBA00022980"/>
    </source>
</evidence>
<keyword evidence="2 4" id="KW-0689">Ribosomal protein</keyword>
<dbReference type="InterPro" id="IPR036373">
    <property type="entry name" value="Ribosomal_bL17_sf"/>
</dbReference>
<dbReference type="InterPro" id="IPR000456">
    <property type="entry name" value="Ribosomal_bL17"/>
</dbReference>
<dbReference type="AlphaFoldDB" id="A0A166V3L7"/>
<dbReference type="STRING" id="1081109.A0A166V3L7"/>
<keyword evidence="7" id="KW-1185">Reference proteome</keyword>
<dbReference type="Gene3D" id="3.90.1030.10">
    <property type="entry name" value="Ribosomal protein L17"/>
    <property type="match status" value="1"/>
</dbReference>
<dbReference type="PROSITE" id="PS01167">
    <property type="entry name" value="RIBOSOMAL_L17"/>
    <property type="match status" value="1"/>
</dbReference>
<gene>
    <name evidence="6" type="ORF">AAL_00702</name>
</gene>
<protein>
    <submittedName>
        <fullName evidence="6">Ribosomal protein L17</fullName>
    </submittedName>
</protein>
<feature type="region of interest" description="Disordered" evidence="5">
    <location>
        <begin position="182"/>
        <end position="222"/>
    </location>
</feature>
<name>A0A166V3L7_9HYPO</name>
<evidence type="ECO:0000256" key="3">
    <source>
        <dbReference type="ARBA" id="ARBA00023274"/>
    </source>
</evidence>
<dbReference type="InterPro" id="IPR047859">
    <property type="entry name" value="Ribosomal_bL17_CS"/>
</dbReference>
<sequence>MAGGLVKYRHLSRDSSARKALLRGLVTQLVQFEHIQTTYAKAKEAQRLAEKLITLAKRNNEPCRRSAQGILYTPHVLLPKLFGELRNRYLLREGGYTRVTRTEPKNPFDQAESAILEFVDGPKDSRFMMTAKALARDRSLGRQSTPLTLQNAKKVTQFRGEKDLETMVQRFVLLQTSDALEEKGSAEAAQMAARERTKVQGLAQDLTPESVKQAAREEAKQQ</sequence>
<dbReference type="GO" id="GO:0006412">
    <property type="term" value="P:translation"/>
    <property type="evidence" value="ECO:0007669"/>
    <property type="project" value="InterPro"/>
</dbReference>
<keyword evidence="3 4" id="KW-0687">Ribonucleoprotein</keyword>
<dbReference type="EMBL" id="AZGY01000001">
    <property type="protein sequence ID" value="OAA33237.1"/>
    <property type="molecule type" value="Genomic_DNA"/>
</dbReference>
<evidence type="ECO:0000313" key="7">
    <source>
        <dbReference type="Proteomes" id="UP000078544"/>
    </source>
</evidence>
<dbReference type="Proteomes" id="UP000078544">
    <property type="component" value="Unassembled WGS sequence"/>
</dbReference>
<dbReference type="PANTHER" id="PTHR14413:SF16">
    <property type="entry name" value="LARGE RIBOSOMAL SUBUNIT PROTEIN BL17M"/>
    <property type="match status" value="1"/>
</dbReference>
<dbReference type="Pfam" id="PF01196">
    <property type="entry name" value="Ribosomal_L17"/>
    <property type="match status" value="1"/>
</dbReference>
<evidence type="ECO:0000256" key="1">
    <source>
        <dbReference type="ARBA" id="ARBA00008777"/>
    </source>
</evidence>
<dbReference type="OrthoDB" id="275000at2759"/>
<dbReference type="SUPFAM" id="SSF64263">
    <property type="entry name" value="Prokaryotic ribosomal protein L17"/>
    <property type="match status" value="1"/>
</dbReference>
<evidence type="ECO:0000256" key="5">
    <source>
        <dbReference type="SAM" id="MobiDB-lite"/>
    </source>
</evidence>
<comment type="caution">
    <text evidence="6">The sequence shown here is derived from an EMBL/GenBank/DDBJ whole genome shotgun (WGS) entry which is preliminary data.</text>
</comment>
<dbReference type="GO" id="GO:0003735">
    <property type="term" value="F:structural constituent of ribosome"/>
    <property type="evidence" value="ECO:0007669"/>
    <property type="project" value="EnsemblFungi"/>
</dbReference>
<organism evidence="6 7">
    <name type="scientific">Moelleriella libera RCEF 2490</name>
    <dbReference type="NCBI Taxonomy" id="1081109"/>
    <lineage>
        <taxon>Eukaryota</taxon>
        <taxon>Fungi</taxon>
        <taxon>Dikarya</taxon>
        <taxon>Ascomycota</taxon>
        <taxon>Pezizomycotina</taxon>
        <taxon>Sordariomycetes</taxon>
        <taxon>Hypocreomycetidae</taxon>
        <taxon>Hypocreales</taxon>
        <taxon>Clavicipitaceae</taxon>
        <taxon>Moelleriella</taxon>
    </lineage>
</organism>
<comment type="similarity">
    <text evidence="1 4">Belongs to the bacterial ribosomal protein bL17 family.</text>
</comment>
<reference evidence="6 7" key="1">
    <citation type="journal article" date="2016" name="Genome Biol. Evol.">
        <title>Divergent and convergent evolution of fungal pathogenicity.</title>
        <authorList>
            <person name="Shang Y."/>
            <person name="Xiao G."/>
            <person name="Zheng P."/>
            <person name="Cen K."/>
            <person name="Zhan S."/>
            <person name="Wang C."/>
        </authorList>
    </citation>
    <scope>NUCLEOTIDE SEQUENCE [LARGE SCALE GENOMIC DNA]</scope>
    <source>
        <strain evidence="6 7">RCEF 2490</strain>
    </source>
</reference>